<dbReference type="Proteomes" id="UP000746747">
    <property type="component" value="Unassembled WGS sequence"/>
</dbReference>
<name>A0A8J2Q7S1_9BILA</name>
<organism evidence="1 2">
    <name type="scientific">Cercopithifilaria johnstoni</name>
    <dbReference type="NCBI Taxonomy" id="2874296"/>
    <lineage>
        <taxon>Eukaryota</taxon>
        <taxon>Metazoa</taxon>
        <taxon>Ecdysozoa</taxon>
        <taxon>Nematoda</taxon>
        <taxon>Chromadorea</taxon>
        <taxon>Rhabditida</taxon>
        <taxon>Spirurina</taxon>
        <taxon>Spiruromorpha</taxon>
        <taxon>Filarioidea</taxon>
        <taxon>Onchocercidae</taxon>
        <taxon>Cercopithifilaria</taxon>
    </lineage>
</organism>
<evidence type="ECO:0000313" key="1">
    <source>
        <dbReference type="EMBL" id="CAG9536087.1"/>
    </source>
</evidence>
<comment type="caution">
    <text evidence="1">The sequence shown here is derived from an EMBL/GenBank/DDBJ whole genome shotgun (WGS) entry which is preliminary data.</text>
</comment>
<gene>
    <name evidence="1" type="ORF">CJOHNSTONI_LOCUS6044</name>
</gene>
<sequence>MCLCNRKKPEVQLPALGVEPNSALIDRIHSCKQPTKELSIKKGDLIFSLKELKMPKTSGSKKYDSKENIKVGKLEGDDTFYPKPMSKNEADQDEIKDVSSTTLQYDPYAPLEELEKRECFNCHTLRRNTFLANALSMPNEKERKKKSKPKSPHVLPFIITSFLQVVPFQKKYLSQLFSTTTDRSKVTFNEKVFDITDWEDFASTAEERSDRTQRDSELELVKTQEILPLTSKEAVEGLSDKVHSIMKSATNDSAELTDQNSIPGIFTKAEMSPSLNYEKEIPGNNPELK</sequence>
<accession>A0A8J2Q7S1</accession>
<dbReference type="OrthoDB" id="5875932at2759"/>
<proteinExistence type="predicted"/>
<keyword evidence="2" id="KW-1185">Reference proteome</keyword>
<dbReference type="EMBL" id="CAKAEH010001426">
    <property type="protein sequence ID" value="CAG9536087.1"/>
    <property type="molecule type" value="Genomic_DNA"/>
</dbReference>
<reference evidence="1" key="1">
    <citation type="submission" date="2021-09" db="EMBL/GenBank/DDBJ databases">
        <authorList>
            <consortium name="Pathogen Informatics"/>
        </authorList>
    </citation>
    <scope>NUCLEOTIDE SEQUENCE</scope>
</reference>
<evidence type="ECO:0000313" key="2">
    <source>
        <dbReference type="Proteomes" id="UP000746747"/>
    </source>
</evidence>
<dbReference type="AlphaFoldDB" id="A0A8J2Q7S1"/>
<protein>
    <submittedName>
        <fullName evidence="1">Uncharacterized protein</fullName>
    </submittedName>
</protein>